<protein>
    <submittedName>
        <fullName evidence="1">Uncharacterized protein</fullName>
    </submittedName>
</protein>
<sequence length="79" mass="9245">MPVNHDLVNVLTITCTQYTIPAVTLTSVSLALELNWIDKDWIESAQNIRVETFCRWFDPTLFRRTDKGNAKNRREAMKF</sequence>
<evidence type="ECO:0000313" key="2">
    <source>
        <dbReference type="Proteomes" id="UP000034665"/>
    </source>
</evidence>
<accession>A0A0G0QR64</accession>
<dbReference type="AlphaFoldDB" id="A0A0G0QR64"/>
<dbReference type="STRING" id="1619013.UT41_C0001G0424"/>
<dbReference type="EMBL" id="LBWR01000001">
    <property type="protein sequence ID" value="KKR12880.1"/>
    <property type="molecule type" value="Genomic_DNA"/>
</dbReference>
<name>A0A0G0QR64_9BACT</name>
<dbReference type="Proteomes" id="UP000034665">
    <property type="component" value="Unassembled WGS sequence"/>
</dbReference>
<evidence type="ECO:0000313" key="1">
    <source>
        <dbReference type="EMBL" id="KKR12880.1"/>
    </source>
</evidence>
<organism evidence="1 2">
    <name type="scientific">Candidatus Wolfebacteria bacterium GW2011_GWC2_39_22</name>
    <dbReference type="NCBI Taxonomy" id="1619013"/>
    <lineage>
        <taxon>Bacteria</taxon>
        <taxon>Candidatus Wolfeibacteriota</taxon>
    </lineage>
</organism>
<gene>
    <name evidence="1" type="ORF">UT41_C0001G0424</name>
</gene>
<proteinExistence type="predicted"/>
<comment type="caution">
    <text evidence="1">The sequence shown here is derived from an EMBL/GenBank/DDBJ whole genome shotgun (WGS) entry which is preliminary data.</text>
</comment>
<reference evidence="1 2" key="1">
    <citation type="journal article" date="2015" name="Nature">
        <title>rRNA introns, odd ribosomes, and small enigmatic genomes across a large radiation of phyla.</title>
        <authorList>
            <person name="Brown C.T."/>
            <person name="Hug L.A."/>
            <person name="Thomas B.C."/>
            <person name="Sharon I."/>
            <person name="Castelle C.J."/>
            <person name="Singh A."/>
            <person name="Wilkins M.J."/>
            <person name="Williams K.H."/>
            <person name="Banfield J.F."/>
        </authorList>
    </citation>
    <scope>NUCLEOTIDE SEQUENCE [LARGE SCALE GENOMIC DNA]</scope>
</reference>